<name>A0ABX2MS69_9BACL</name>
<feature type="domain" description="Rhodanese" evidence="1">
    <location>
        <begin position="36"/>
        <end position="114"/>
    </location>
</feature>
<dbReference type="Gene3D" id="3.40.250.10">
    <property type="entry name" value="Rhodanese-like domain"/>
    <property type="match status" value="1"/>
</dbReference>
<dbReference type="Pfam" id="PF00581">
    <property type="entry name" value="Rhodanese"/>
    <property type="match status" value="1"/>
</dbReference>
<comment type="caution">
    <text evidence="2">The sequence shown here is derived from an EMBL/GenBank/DDBJ whole genome shotgun (WGS) entry which is preliminary data.</text>
</comment>
<dbReference type="GeneID" id="97133594"/>
<dbReference type="RefSeq" id="WP_099853743.1">
    <property type="nucleotide sequence ID" value="NZ_CBCRYD010000048.1"/>
</dbReference>
<dbReference type="InterPro" id="IPR036873">
    <property type="entry name" value="Rhodanese-like_dom_sf"/>
</dbReference>
<protein>
    <submittedName>
        <fullName evidence="2">Rhodanese-like domain-containing protein</fullName>
    </submittedName>
</protein>
<keyword evidence="3" id="KW-1185">Reference proteome</keyword>
<evidence type="ECO:0000313" key="3">
    <source>
        <dbReference type="Proteomes" id="UP000577724"/>
    </source>
</evidence>
<reference evidence="2 3" key="1">
    <citation type="submission" date="2020-05" db="EMBL/GenBank/DDBJ databases">
        <title>Genome Sequencing of Type Strains.</title>
        <authorList>
            <person name="Lemaire J.F."/>
            <person name="Inderbitzin P."/>
            <person name="Gregorio O.A."/>
            <person name="Collins S.B."/>
            <person name="Wespe N."/>
            <person name="Knight-Connoni V."/>
        </authorList>
    </citation>
    <scope>NUCLEOTIDE SEQUENCE [LARGE SCALE GENOMIC DNA]</scope>
    <source>
        <strain evidence="2 3">DSM 19942</strain>
    </source>
</reference>
<evidence type="ECO:0000259" key="1">
    <source>
        <dbReference type="PROSITE" id="PS50206"/>
    </source>
</evidence>
<dbReference type="Proteomes" id="UP000577724">
    <property type="component" value="Unassembled WGS sequence"/>
</dbReference>
<dbReference type="EMBL" id="JABMCC010000117">
    <property type="protein sequence ID" value="NUU56929.1"/>
    <property type="molecule type" value="Genomic_DNA"/>
</dbReference>
<proteinExistence type="predicted"/>
<dbReference type="CDD" id="cd00158">
    <property type="entry name" value="RHOD"/>
    <property type="match status" value="1"/>
</dbReference>
<dbReference type="PROSITE" id="PS50206">
    <property type="entry name" value="RHODANESE_3"/>
    <property type="match status" value="1"/>
</dbReference>
<dbReference type="SMART" id="SM00450">
    <property type="entry name" value="RHOD"/>
    <property type="match status" value="1"/>
</dbReference>
<evidence type="ECO:0000313" key="2">
    <source>
        <dbReference type="EMBL" id="NUU56929.1"/>
    </source>
</evidence>
<gene>
    <name evidence="2" type="ORF">HP548_22875</name>
</gene>
<organism evidence="2 3">
    <name type="scientific">Paenibacillus taichungensis</name>
    <dbReference type="NCBI Taxonomy" id="484184"/>
    <lineage>
        <taxon>Bacteria</taxon>
        <taxon>Bacillati</taxon>
        <taxon>Bacillota</taxon>
        <taxon>Bacilli</taxon>
        <taxon>Bacillales</taxon>
        <taxon>Paenibacillaceae</taxon>
        <taxon>Paenibacillus</taxon>
    </lineage>
</organism>
<dbReference type="InterPro" id="IPR001763">
    <property type="entry name" value="Rhodanese-like_dom"/>
</dbReference>
<accession>A0ABX2MS69</accession>
<dbReference type="SUPFAM" id="SSF52821">
    <property type="entry name" value="Rhodanese/Cell cycle control phosphatase"/>
    <property type="match status" value="1"/>
</dbReference>
<sequence>MFSILLAFLLIYWLIQHLRFLRSVTVLSLKSNQKQFSDAIKWLDIRDVSDFDKEHVPESINISLGRLPFLWQKELSQDDCVVILSDQYLKGKKATRILQKNGFHHLYLVIGPVSQLVDWVHISSSEEPDIENYGTCRHTAPFTTYSKAGD</sequence>